<keyword evidence="2" id="KW-1185">Reference proteome</keyword>
<dbReference type="RefSeq" id="WP_182305587.1">
    <property type="nucleotide sequence ID" value="NZ_CP059896.1"/>
</dbReference>
<dbReference type="Proteomes" id="UP001595647">
    <property type="component" value="Unassembled WGS sequence"/>
</dbReference>
<dbReference type="EMBL" id="JBHRTG010000007">
    <property type="protein sequence ID" value="MFC3163281.1"/>
    <property type="molecule type" value="Genomic_DNA"/>
</dbReference>
<organism evidence="1 2">
    <name type="scientific">Ciceribacter thiooxidans</name>
    <dbReference type="NCBI Taxonomy" id="1969821"/>
    <lineage>
        <taxon>Bacteria</taxon>
        <taxon>Pseudomonadati</taxon>
        <taxon>Pseudomonadota</taxon>
        <taxon>Alphaproteobacteria</taxon>
        <taxon>Hyphomicrobiales</taxon>
        <taxon>Rhizobiaceae</taxon>
        <taxon>Ciceribacter</taxon>
    </lineage>
</organism>
<evidence type="ECO:0000313" key="1">
    <source>
        <dbReference type="EMBL" id="MFC3163281.1"/>
    </source>
</evidence>
<proteinExistence type="predicted"/>
<sequence length="104" mass="12196">MSYAATHMKEFNLPIEFIDTNDPRRRSEARSGRLKALRVPMGWQACLWGGPDACGLVTDHQDLREMSDARFLRMIQVFFERQGIHLRYLNETMFDMNDIETSLQ</sequence>
<comment type="caution">
    <text evidence="1">The sequence shown here is derived from an EMBL/GenBank/DDBJ whole genome shotgun (WGS) entry which is preliminary data.</text>
</comment>
<protein>
    <submittedName>
        <fullName evidence="1">Uncharacterized protein</fullName>
    </submittedName>
</protein>
<accession>A0ABV7I512</accession>
<name>A0ABV7I512_9HYPH</name>
<gene>
    <name evidence="1" type="ORF">ACFOHV_08320</name>
</gene>
<reference evidence="2" key="1">
    <citation type="journal article" date="2019" name="Int. J. Syst. Evol. Microbiol.">
        <title>The Global Catalogue of Microorganisms (GCM) 10K type strain sequencing project: providing services to taxonomists for standard genome sequencing and annotation.</title>
        <authorList>
            <consortium name="The Broad Institute Genomics Platform"/>
            <consortium name="The Broad Institute Genome Sequencing Center for Infectious Disease"/>
            <person name="Wu L."/>
            <person name="Ma J."/>
        </authorList>
    </citation>
    <scope>NUCLEOTIDE SEQUENCE [LARGE SCALE GENOMIC DNA]</scope>
    <source>
        <strain evidence="2">KCTC 52231</strain>
    </source>
</reference>
<evidence type="ECO:0000313" key="2">
    <source>
        <dbReference type="Proteomes" id="UP001595647"/>
    </source>
</evidence>